<name>A0A9X1QZ03_9FLAO</name>
<proteinExistence type="predicted"/>
<dbReference type="AlphaFoldDB" id="A0A9X1QZ03"/>
<evidence type="ECO:0000313" key="2">
    <source>
        <dbReference type="Proteomes" id="UP001139462"/>
    </source>
</evidence>
<accession>A0A9X1QZ03</accession>
<comment type="caution">
    <text evidence="1">The sequence shown here is derived from an EMBL/GenBank/DDBJ whole genome shotgun (WGS) entry which is preliminary data.</text>
</comment>
<dbReference type="Proteomes" id="UP001139462">
    <property type="component" value="Unassembled WGS sequence"/>
</dbReference>
<evidence type="ECO:0008006" key="3">
    <source>
        <dbReference type="Google" id="ProtNLM"/>
    </source>
</evidence>
<keyword evidence="2" id="KW-1185">Reference proteome</keyword>
<dbReference type="EMBL" id="JAIRBB010000001">
    <property type="protein sequence ID" value="MCG2429730.1"/>
    <property type="molecule type" value="Genomic_DNA"/>
</dbReference>
<reference evidence="1" key="1">
    <citation type="submission" date="2021-09" db="EMBL/GenBank/DDBJ databases">
        <title>Genome of Aequorivita sp. strain F64183.</title>
        <authorList>
            <person name="Wang Y."/>
        </authorList>
    </citation>
    <scope>NUCLEOTIDE SEQUENCE</scope>
    <source>
        <strain evidence="1">F64183</strain>
    </source>
</reference>
<sequence length="511" mass="57992">MKISSFISIICFFIFVTISAQEGARFKENKKIFLHGNSVLIGNNILGHHPTKPLMNTKISNDEVNMKYIDVDSDPSTFSSSQANISNLKNGARIAHAELYWYGLYPYKTSALRESRNKLVHVGKGQRDTIVNSIKFKTPNGTYEDVVGEVVFDSYSSNLFIENSPYVCYADVTETIQNLASRNGTYTAANIKATEGKILGGGSAGWLLYIVYEDENESPKYFTTYNGLAEVSNNAVTISFKNFKSKEEGDFKTTIALAAMEGDRNIKSDQVSILNKKKRRFEALSTPMRDKKNFFNSSITLGSENSSKRNPASKNTLGFDLLKMEIPNPKNNLLNNSTTEVKLKFETKKDRYYMFFAAFETEINKEYLEEKTREAQDDESTIAFTPETPSANSETTSLNDKAEIEAPNEPIELSEEELLLRTLNIESVNIPGLVSGYYLITNVFAELDNAKSWSKYLAEKGYTPKTYINPANNWYYIYIAKNKSILPIYDKWQKTKDLEYFNKIWILKINL</sequence>
<gene>
    <name evidence="1" type="ORF">K8344_01240</name>
</gene>
<protein>
    <recommendedName>
        <fullName evidence="3">SPOR domain-containing protein</fullName>
    </recommendedName>
</protein>
<organism evidence="1 2">
    <name type="scientific">Aequorivita xiaoshiensis</name>
    <dbReference type="NCBI Taxonomy" id="2874476"/>
    <lineage>
        <taxon>Bacteria</taxon>
        <taxon>Pseudomonadati</taxon>
        <taxon>Bacteroidota</taxon>
        <taxon>Flavobacteriia</taxon>
        <taxon>Flavobacteriales</taxon>
        <taxon>Flavobacteriaceae</taxon>
        <taxon>Aequorivita</taxon>
    </lineage>
</organism>
<dbReference type="RefSeq" id="WP_237606458.1">
    <property type="nucleotide sequence ID" value="NZ_JAIRBB010000001.1"/>
</dbReference>
<evidence type="ECO:0000313" key="1">
    <source>
        <dbReference type="EMBL" id="MCG2429730.1"/>
    </source>
</evidence>